<dbReference type="EMBL" id="BMXV01000005">
    <property type="protein sequence ID" value="GGY76347.1"/>
    <property type="molecule type" value="Genomic_DNA"/>
</dbReference>
<dbReference type="Proteomes" id="UP000601597">
    <property type="component" value="Unassembled WGS sequence"/>
</dbReference>
<proteinExistence type="predicted"/>
<dbReference type="Gene3D" id="3.40.50.11340">
    <property type="match status" value="1"/>
</dbReference>
<evidence type="ECO:0000313" key="1">
    <source>
        <dbReference type="EMBL" id="GGY76347.1"/>
    </source>
</evidence>
<evidence type="ECO:0000313" key="2">
    <source>
        <dbReference type="Proteomes" id="UP000601597"/>
    </source>
</evidence>
<protein>
    <submittedName>
        <fullName evidence="1">Nodulation protein Z</fullName>
    </submittedName>
</protein>
<gene>
    <name evidence="1" type="primary">nodZ</name>
    <name evidence="1" type="ORF">GCM10007071_24750</name>
</gene>
<dbReference type="Gene3D" id="3.40.50.11350">
    <property type="match status" value="1"/>
</dbReference>
<accession>A0ABQ3B5T5</accession>
<name>A0ABQ3B5T5_9GAMM</name>
<organism evidence="1 2">
    <name type="scientific">Marinobacter zhanjiangensis</name>
    <dbReference type="NCBI Taxonomy" id="578215"/>
    <lineage>
        <taxon>Bacteria</taxon>
        <taxon>Pseudomonadati</taxon>
        <taxon>Pseudomonadota</taxon>
        <taxon>Gammaproteobacteria</taxon>
        <taxon>Pseudomonadales</taxon>
        <taxon>Marinobacteraceae</taxon>
        <taxon>Marinobacter</taxon>
    </lineage>
</organism>
<keyword evidence="2" id="KW-1185">Reference proteome</keyword>
<sequence>MKKFIVCRRVSGFGDMLSQLCHAIALSKTTGLPLYVDWRNILYSDKNSPHENFFGKYVYYRDPSVKPVEVLFSEFSGETVDRIKSFDYCSNLNKVQVRDVLEGDSTVNDLGIEGECLLITQPIPCLHKEELYKLLRDVYFSSDMYSEANRVLDLIGEKFIAIHYRHGNGEFSDFKSYSDHFSEIESLLKIYQANIEDLHLPIYISTDSLEADLIFKEVFGSSARLYFSEKLAPPNSGAIHYSSLVNGESGGNMFDVFLSTITDMLVIANAKSIYRDSRSSFSNYSCALASQVEVFSEHHYPTKRRKASRLASHKIIKEARRIVGSRSDRG</sequence>
<dbReference type="RefSeq" id="WP_189576849.1">
    <property type="nucleotide sequence ID" value="NZ_BMXV01000005.1"/>
</dbReference>
<reference evidence="2" key="1">
    <citation type="journal article" date="2019" name="Int. J. Syst. Evol. Microbiol.">
        <title>The Global Catalogue of Microorganisms (GCM) 10K type strain sequencing project: providing services to taxonomists for standard genome sequencing and annotation.</title>
        <authorList>
            <consortium name="The Broad Institute Genomics Platform"/>
            <consortium name="The Broad Institute Genome Sequencing Center for Infectious Disease"/>
            <person name="Wu L."/>
            <person name="Ma J."/>
        </authorList>
    </citation>
    <scope>NUCLEOTIDE SEQUENCE [LARGE SCALE GENOMIC DNA]</scope>
    <source>
        <strain evidence="2">KCTC 22280</strain>
    </source>
</reference>
<comment type="caution">
    <text evidence="1">The sequence shown here is derived from an EMBL/GenBank/DDBJ whole genome shotgun (WGS) entry which is preliminary data.</text>
</comment>